<feature type="compositionally biased region" description="Basic residues" evidence="12">
    <location>
        <begin position="1099"/>
        <end position="1113"/>
    </location>
</feature>
<gene>
    <name evidence="14" type="ORF">DUI87_30401</name>
</gene>
<feature type="compositionally biased region" description="Polar residues" evidence="12">
    <location>
        <begin position="371"/>
        <end position="382"/>
    </location>
</feature>
<evidence type="ECO:0000256" key="2">
    <source>
        <dbReference type="ARBA" id="ARBA00006403"/>
    </source>
</evidence>
<evidence type="ECO:0000256" key="6">
    <source>
        <dbReference type="ARBA" id="ARBA00022759"/>
    </source>
</evidence>
<organism evidence="14 15">
    <name type="scientific">Hirundo rustica rustica</name>
    <dbReference type="NCBI Taxonomy" id="333673"/>
    <lineage>
        <taxon>Eukaryota</taxon>
        <taxon>Metazoa</taxon>
        <taxon>Chordata</taxon>
        <taxon>Craniata</taxon>
        <taxon>Vertebrata</taxon>
        <taxon>Euteleostomi</taxon>
        <taxon>Archelosauria</taxon>
        <taxon>Archosauria</taxon>
        <taxon>Dinosauria</taxon>
        <taxon>Saurischia</taxon>
        <taxon>Theropoda</taxon>
        <taxon>Coelurosauria</taxon>
        <taxon>Aves</taxon>
        <taxon>Neognathae</taxon>
        <taxon>Neoaves</taxon>
        <taxon>Telluraves</taxon>
        <taxon>Australaves</taxon>
        <taxon>Passeriformes</taxon>
        <taxon>Sylvioidea</taxon>
        <taxon>Hirundinidae</taxon>
        <taxon>Hirundo</taxon>
    </lineage>
</organism>
<evidence type="ECO:0000256" key="5">
    <source>
        <dbReference type="ARBA" id="ARBA00022722"/>
    </source>
</evidence>
<dbReference type="EMBL" id="QRBI01000211">
    <property type="protein sequence ID" value="RMB93172.1"/>
    <property type="molecule type" value="Genomic_DNA"/>
</dbReference>
<keyword evidence="4" id="KW-0548">Nucleotidyltransferase</keyword>
<dbReference type="GO" id="GO:0005634">
    <property type="term" value="C:nucleus"/>
    <property type="evidence" value="ECO:0007669"/>
    <property type="project" value="UniProtKB-SubCell"/>
</dbReference>
<dbReference type="GO" id="GO:0004523">
    <property type="term" value="F:RNA-DNA hybrid ribonuclease activity"/>
    <property type="evidence" value="ECO:0007669"/>
    <property type="project" value="InterPro"/>
</dbReference>
<dbReference type="GO" id="GO:0003700">
    <property type="term" value="F:DNA-binding transcription factor activity"/>
    <property type="evidence" value="ECO:0007669"/>
    <property type="project" value="InterPro"/>
</dbReference>
<feature type="compositionally biased region" description="Low complexity" evidence="12">
    <location>
        <begin position="287"/>
        <end position="315"/>
    </location>
</feature>
<keyword evidence="3" id="KW-0808">Transferase</keyword>
<dbReference type="InterPro" id="IPR036390">
    <property type="entry name" value="WH_DNA-bd_sf"/>
</dbReference>
<dbReference type="SUPFAM" id="SSF46785">
    <property type="entry name" value="Winged helix' DNA-binding domain"/>
    <property type="match status" value="1"/>
</dbReference>
<dbReference type="InterPro" id="IPR036397">
    <property type="entry name" value="RNaseH_sf"/>
</dbReference>
<dbReference type="InterPro" id="IPR002156">
    <property type="entry name" value="RNaseH_domain"/>
</dbReference>
<evidence type="ECO:0000313" key="15">
    <source>
        <dbReference type="Proteomes" id="UP000269221"/>
    </source>
</evidence>
<dbReference type="AlphaFoldDB" id="A0A3M0IXC6"/>
<dbReference type="Gene3D" id="2.30.30.850">
    <property type="match status" value="1"/>
</dbReference>
<dbReference type="InterPro" id="IPR012337">
    <property type="entry name" value="RNaseH-like_sf"/>
</dbReference>
<dbReference type="Pfam" id="PF00447">
    <property type="entry name" value="HSF_DNA-bind"/>
    <property type="match status" value="1"/>
</dbReference>
<dbReference type="Pfam" id="PF18697">
    <property type="entry name" value="MLVIN_C"/>
    <property type="match status" value="1"/>
</dbReference>
<evidence type="ECO:0000256" key="7">
    <source>
        <dbReference type="ARBA" id="ARBA00022801"/>
    </source>
</evidence>
<dbReference type="InterPro" id="IPR000232">
    <property type="entry name" value="HSF_DNA-bd"/>
</dbReference>
<protein>
    <recommendedName>
        <fullName evidence="13">RNase H type-1 domain-containing protein</fullName>
    </recommendedName>
</protein>
<evidence type="ECO:0000256" key="11">
    <source>
        <dbReference type="RuleBase" id="RU004020"/>
    </source>
</evidence>
<feature type="region of interest" description="Disordered" evidence="12">
    <location>
        <begin position="272"/>
        <end position="322"/>
    </location>
</feature>
<accession>A0A3M0IXC6</accession>
<evidence type="ECO:0000256" key="4">
    <source>
        <dbReference type="ARBA" id="ARBA00022695"/>
    </source>
</evidence>
<dbReference type="Pfam" id="PF17917">
    <property type="entry name" value="RT_RNaseH"/>
    <property type="match status" value="1"/>
</dbReference>
<evidence type="ECO:0000313" key="14">
    <source>
        <dbReference type="EMBL" id="RMB93172.1"/>
    </source>
</evidence>
<dbReference type="SUPFAM" id="SSF56672">
    <property type="entry name" value="DNA/RNA polymerases"/>
    <property type="match status" value="1"/>
</dbReference>
<comment type="caution">
    <text evidence="14">The sequence shown here is derived from an EMBL/GenBank/DDBJ whole genome shotgun (WGS) entry which is preliminary data.</text>
</comment>
<dbReference type="Gene3D" id="3.10.20.370">
    <property type="match status" value="1"/>
</dbReference>
<dbReference type="Gene3D" id="1.10.340.70">
    <property type="match status" value="1"/>
</dbReference>
<keyword evidence="5" id="KW-0540">Nuclease</keyword>
<dbReference type="GO" id="GO:0003964">
    <property type="term" value="F:RNA-directed DNA polymerase activity"/>
    <property type="evidence" value="ECO:0007669"/>
    <property type="project" value="UniProtKB-KW"/>
</dbReference>
<dbReference type="STRING" id="333673.A0A3M0IXC6"/>
<dbReference type="SMART" id="SM00415">
    <property type="entry name" value="HSF"/>
    <property type="match status" value="1"/>
</dbReference>
<keyword evidence="10" id="KW-0539">Nucleus</keyword>
<evidence type="ECO:0000256" key="12">
    <source>
        <dbReference type="SAM" id="MobiDB-lite"/>
    </source>
</evidence>
<evidence type="ECO:0000259" key="13">
    <source>
        <dbReference type="PROSITE" id="PS50879"/>
    </source>
</evidence>
<proteinExistence type="inferred from homology"/>
<name>A0A3M0IXC6_HIRRU</name>
<dbReference type="InterPro" id="IPR043502">
    <property type="entry name" value="DNA/RNA_pol_sf"/>
</dbReference>
<sequence length="1113" mass="124280">MDAMAQLPLPAGLGAGTFPAKLWSLANDPRVLSVRWDSEARGLLVDRSLFERELLRPGGAQGPAPHAFRATQFSSFVRQLYRYGFRKVPGRAGAAAPGDAGAWLHYRNPWFRRDRPDLLLRIRRRSAANTQRRAAGPEGRRRPPCGSQQLPGPRPLPDERHGRARFQPLPRERPPLARRPPCGFHLLHRERPGPARREGPSRFQELYGERPLPAERELLRVPPCHFQGFHGEQLLPPRWEGPRSRMQELYGEQPPPLDRELLWMQPCSFQQLHREQQPPASNPPAAPGTSAPHAPAGSAGCAASTASSSAQNAPAQEESPALDLGLEIEKMIREIRNSLPVKAPSAQGNINVAPESPREDPMNRAAAEEVSSGTESCRNSSPEPEEPGLHRVQVVSSCDLSNGESMDPTAEFLRSDREEGELVHDCVEIIEQVYASREDLKDAPIDSPDWELFTDGSSFVENGTRYAGYAVVTTLQVIEAKALPPGTSAQKAEIRALTRALELSKGKTVNVWTDSKYAFGVVHVHGALWKERGLLTSQGSTIKHRDEILLLLEAVREPEAVAVMHVPRHRREDGKIYQGNRLADKTAKRVAKEIRIQSALIPAKGNPADSYMKDEPPYLPDDVKLAHLVKAQKNDKEWYVTATGQVVVPAKIMRAILETEHYKCHWGAEALVKFLKNEVISNQMLTMAKRVNATCPTCVKNNPLVRKQVQMGGLKVGPQPGDYWQIDFSELPKAQEKGVAHRVLVQEWGKVKRPVAYLSKMLDPVSRGWPVCIQAIAATAILVVESHKLTFGGKLIVCTPHAVRNELNQKAEKWLTDSRMLKYEAILIDSDDLTLEVNRSLNPAQFLYGEPADNLIHNCLEIIQYQTKVRGDLEEQALSEGEIIYVDGSFRCLQGKKKSGYAVVDGKNMQTIEKGKLPSNWSAQTCELYAPKKALEYLAHKKGTIYTDSRSDLGVSPYEMMFGLPFLTTQHENATYEVGEMSVKRYVNTIAKTLENLRLKGIIPQTTPLDFKIHNVHPGEWVLVKTWKEQSLTPQWEGPFQVLLMTEAAIRTKERGWIHASRIKGPVEEPKEWTITSEPGDTKLTLKRGLGGNELGRPKWSKKHNTGSHLIGR</sequence>
<dbReference type="CDD" id="cd09273">
    <property type="entry name" value="RNase_HI_RT_Bel"/>
    <property type="match status" value="1"/>
</dbReference>
<dbReference type="SUPFAM" id="SSF53098">
    <property type="entry name" value="Ribonuclease H-like"/>
    <property type="match status" value="2"/>
</dbReference>
<keyword evidence="9" id="KW-0238">DNA-binding</keyword>
<keyword evidence="6" id="KW-0255">Endonuclease</keyword>
<dbReference type="PANTHER" id="PTHR41694:SF5">
    <property type="entry name" value="RIBONUCLEASE H"/>
    <property type="match status" value="1"/>
</dbReference>
<dbReference type="Gene3D" id="3.30.420.10">
    <property type="entry name" value="Ribonuclease H-like superfamily/Ribonuclease H"/>
    <property type="match status" value="2"/>
</dbReference>
<dbReference type="PROSITE" id="PS50879">
    <property type="entry name" value="RNASE_H_1"/>
    <property type="match status" value="1"/>
</dbReference>
<evidence type="ECO:0000256" key="10">
    <source>
        <dbReference type="ARBA" id="ARBA00023242"/>
    </source>
</evidence>
<comment type="subcellular location">
    <subcellularLocation>
        <location evidence="1">Nucleus</location>
    </subcellularLocation>
</comment>
<dbReference type="Proteomes" id="UP000269221">
    <property type="component" value="Unassembled WGS sequence"/>
</dbReference>
<reference evidence="14 15" key="1">
    <citation type="submission" date="2018-07" db="EMBL/GenBank/DDBJ databases">
        <title>A high quality draft genome assembly of the barn swallow (H. rustica rustica).</title>
        <authorList>
            <person name="Formenti G."/>
            <person name="Chiara M."/>
            <person name="Poveda L."/>
            <person name="Francoijs K.-J."/>
            <person name="Bonisoli-Alquati A."/>
            <person name="Canova L."/>
            <person name="Gianfranceschi L."/>
            <person name="Horner D.S."/>
            <person name="Saino N."/>
        </authorList>
    </citation>
    <scope>NUCLEOTIDE SEQUENCE [LARGE SCALE GENOMIC DNA]</scope>
    <source>
        <strain evidence="14">Chelidonia</strain>
        <tissue evidence="14">Blood</tissue>
    </source>
</reference>
<dbReference type="Gene3D" id="1.10.10.10">
    <property type="entry name" value="Winged helix-like DNA-binding domain superfamily/Winged helix DNA-binding domain"/>
    <property type="match status" value="1"/>
</dbReference>
<evidence type="ECO:0000256" key="8">
    <source>
        <dbReference type="ARBA" id="ARBA00022918"/>
    </source>
</evidence>
<keyword evidence="7" id="KW-0378">Hydrolase</keyword>
<feature type="region of interest" description="Disordered" evidence="12">
    <location>
        <begin position="1072"/>
        <end position="1113"/>
    </location>
</feature>
<comment type="similarity">
    <text evidence="2 11">Belongs to the HSF family.</text>
</comment>
<dbReference type="GO" id="GO:0043565">
    <property type="term" value="F:sequence-specific DNA binding"/>
    <property type="evidence" value="ECO:0007669"/>
    <property type="project" value="InterPro"/>
</dbReference>
<keyword evidence="15" id="KW-1185">Reference proteome</keyword>
<dbReference type="PANTHER" id="PTHR41694">
    <property type="entry name" value="ENDOGENOUS RETROVIRUS GROUP K MEMBER POL PROTEIN"/>
    <property type="match status" value="1"/>
</dbReference>
<feature type="domain" description="RNase H type-1" evidence="13">
    <location>
        <begin position="446"/>
        <end position="592"/>
    </location>
</feature>
<dbReference type="Pfam" id="PF00075">
    <property type="entry name" value="RNase_H"/>
    <property type="match status" value="2"/>
</dbReference>
<evidence type="ECO:0000256" key="3">
    <source>
        <dbReference type="ARBA" id="ARBA00022679"/>
    </source>
</evidence>
<dbReference type="InterPro" id="IPR036388">
    <property type="entry name" value="WH-like_DNA-bd_sf"/>
</dbReference>
<dbReference type="InterPro" id="IPR040643">
    <property type="entry name" value="MLVIN_C"/>
</dbReference>
<feature type="compositionally biased region" description="Basic and acidic residues" evidence="12">
    <location>
        <begin position="187"/>
        <end position="200"/>
    </location>
</feature>
<keyword evidence="8" id="KW-0695">RNA-directed DNA polymerase</keyword>
<feature type="region of interest" description="Disordered" evidence="12">
    <location>
        <begin position="126"/>
        <end position="202"/>
    </location>
</feature>
<evidence type="ECO:0000256" key="9">
    <source>
        <dbReference type="ARBA" id="ARBA00023125"/>
    </source>
</evidence>
<dbReference type="InterPro" id="IPR041373">
    <property type="entry name" value="RT_RNaseH"/>
</dbReference>
<feature type="region of interest" description="Disordered" evidence="12">
    <location>
        <begin position="344"/>
        <end position="390"/>
    </location>
</feature>
<evidence type="ECO:0000256" key="1">
    <source>
        <dbReference type="ARBA" id="ARBA00004123"/>
    </source>
</evidence>